<dbReference type="Proteomes" id="UP001215598">
    <property type="component" value="Unassembled WGS sequence"/>
</dbReference>
<evidence type="ECO:0000256" key="1">
    <source>
        <dbReference type="SAM" id="Coils"/>
    </source>
</evidence>
<protein>
    <recommendedName>
        <fullName evidence="4">F-box domain-containing protein</fullName>
    </recommendedName>
</protein>
<dbReference type="AlphaFoldDB" id="A0AAD7KFL5"/>
<sequence>MVQFCLTCGAASPPLNPPLPPPDSSLNITHLLKSNDAPLDSQIPLVRECISNEQNQVAALDAHIESLDAHIKSLNAQIKSVKSSLAEVAKKRVAAKKRIRQHHAVLATVRRMPPELLCEIFAWTLLDASANAAKAKPPWYLGHVCQSWRHAAVSHPALWASIVIDCAMPTDDTLLLPAKAIRLLSRTEVQLLRSGDVDLDIRLLNVGSNVNPRIVDMVLPHCRRWRSLTFSVQRNTECALHWLRPVDGRLDRLETLRLVDAEKAVIPDIFSTAPNLRKVFLNNWQFSRHSPTIVIPWGQITHYHGYDTLERQLNILRSAPNLVECAVSSRHNFNDEDPPHGNQIVLPCLHRLRMEPADTLAHITAPSVQEVSLRLFNPLAPLLLPSIQRSSCTITKLVVQSTITASDLVSALKGLPLLSYLLLENRDYSRTDSPEYVSLFRAMASADICPNLTSFVYGFRFKATNSKYLDSLFKMVRSRFGPNLNYPHHPGYVRIFHRAEDYSLPSSARSQIRKLRAEGFDIAFLNPQQTASLRETLY</sequence>
<name>A0AAD7KFL5_9AGAR</name>
<dbReference type="SUPFAM" id="SSF52047">
    <property type="entry name" value="RNI-like"/>
    <property type="match status" value="1"/>
</dbReference>
<feature type="coiled-coil region" evidence="1">
    <location>
        <begin position="57"/>
        <end position="91"/>
    </location>
</feature>
<keyword evidence="3" id="KW-1185">Reference proteome</keyword>
<dbReference type="Gene3D" id="3.80.10.10">
    <property type="entry name" value="Ribonuclease Inhibitor"/>
    <property type="match status" value="1"/>
</dbReference>
<accession>A0AAD7KFL5</accession>
<gene>
    <name evidence="2" type="ORF">B0H16DRAFT_1877035</name>
</gene>
<dbReference type="EMBL" id="JARKIB010000002">
    <property type="protein sequence ID" value="KAJ7784613.1"/>
    <property type="molecule type" value="Genomic_DNA"/>
</dbReference>
<dbReference type="InterPro" id="IPR032675">
    <property type="entry name" value="LRR_dom_sf"/>
</dbReference>
<evidence type="ECO:0008006" key="4">
    <source>
        <dbReference type="Google" id="ProtNLM"/>
    </source>
</evidence>
<reference evidence="2" key="1">
    <citation type="submission" date="2023-03" db="EMBL/GenBank/DDBJ databases">
        <title>Massive genome expansion in bonnet fungi (Mycena s.s.) driven by repeated elements and novel gene families across ecological guilds.</title>
        <authorList>
            <consortium name="Lawrence Berkeley National Laboratory"/>
            <person name="Harder C.B."/>
            <person name="Miyauchi S."/>
            <person name="Viragh M."/>
            <person name="Kuo A."/>
            <person name="Thoen E."/>
            <person name="Andreopoulos B."/>
            <person name="Lu D."/>
            <person name="Skrede I."/>
            <person name="Drula E."/>
            <person name="Henrissat B."/>
            <person name="Morin E."/>
            <person name="Kohler A."/>
            <person name="Barry K."/>
            <person name="LaButti K."/>
            <person name="Morin E."/>
            <person name="Salamov A."/>
            <person name="Lipzen A."/>
            <person name="Mereny Z."/>
            <person name="Hegedus B."/>
            <person name="Baldrian P."/>
            <person name="Stursova M."/>
            <person name="Weitz H."/>
            <person name="Taylor A."/>
            <person name="Grigoriev I.V."/>
            <person name="Nagy L.G."/>
            <person name="Martin F."/>
            <person name="Kauserud H."/>
        </authorList>
    </citation>
    <scope>NUCLEOTIDE SEQUENCE</scope>
    <source>
        <strain evidence="2">CBHHK182m</strain>
    </source>
</reference>
<comment type="caution">
    <text evidence="2">The sequence shown here is derived from an EMBL/GenBank/DDBJ whole genome shotgun (WGS) entry which is preliminary data.</text>
</comment>
<evidence type="ECO:0000313" key="3">
    <source>
        <dbReference type="Proteomes" id="UP001215598"/>
    </source>
</evidence>
<proteinExistence type="predicted"/>
<organism evidence="2 3">
    <name type="scientific">Mycena metata</name>
    <dbReference type="NCBI Taxonomy" id="1033252"/>
    <lineage>
        <taxon>Eukaryota</taxon>
        <taxon>Fungi</taxon>
        <taxon>Dikarya</taxon>
        <taxon>Basidiomycota</taxon>
        <taxon>Agaricomycotina</taxon>
        <taxon>Agaricomycetes</taxon>
        <taxon>Agaricomycetidae</taxon>
        <taxon>Agaricales</taxon>
        <taxon>Marasmiineae</taxon>
        <taxon>Mycenaceae</taxon>
        <taxon>Mycena</taxon>
    </lineage>
</organism>
<evidence type="ECO:0000313" key="2">
    <source>
        <dbReference type="EMBL" id="KAJ7784613.1"/>
    </source>
</evidence>
<keyword evidence="1" id="KW-0175">Coiled coil</keyword>
<dbReference type="Gene3D" id="1.20.1280.50">
    <property type="match status" value="1"/>
</dbReference>